<dbReference type="Proteomes" id="UP000053688">
    <property type="component" value="Unassembled WGS sequence"/>
</dbReference>
<keyword evidence="10 13" id="KW-0324">Glycolysis</keyword>
<evidence type="ECO:0000256" key="9">
    <source>
        <dbReference type="ARBA" id="ARBA00022490"/>
    </source>
</evidence>
<comment type="pathway">
    <text evidence="2 13 14">Carbohydrate biosynthesis; gluconeogenesis.</text>
</comment>
<evidence type="ECO:0000313" key="15">
    <source>
        <dbReference type="EMBL" id="EPE37521.1"/>
    </source>
</evidence>
<dbReference type="Gene3D" id="3.20.20.70">
    <property type="entry name" value="Aldolase class I"/>
    <property type="match status" value="1"/>
</dbReference>
<comment type="subcellular location">
    <subcellularLocation>
        <location evidence="13 14">Cytoplasm</location>
    </subcellularLocation>
</comment>
<dbReference type="UniPathway" id="UPA00138"/>
<reference evidence="15 16" key="1">
    <citation type="journal article" date="2014" name="Environ. Microbiol.">
        <title>Genomic signatures of obligate host dependence in the luminous bacterial symbiont of a vertebrate.</title>
        <authorList>
            <person name="Hendry T.A."/>
            <person name="de Wet J.R."/>
            <person name="Dunlap P.V."/>
        </authorList>
    </citation>
    <scope>NUCLEOTIDE SEQUENCE [LARGE SCALE GENOMIC DNA]</scope>
    <source>
        <strain evidence="15 16">Akat1</strain>
    </source>
</reference>
<proteinExistence type="inferred from homology"/>
<dbReference type="GO" id="GO:0006096">
    <property type="term" value="P:glycolytic process"/>
    <property type="evidence" value="ECO:0007669"/>
    <property type="project" value="UniProtKB-UniRule"/>
</dbReference>
<feature type="binding site" evidence="13">
    <location>
        <position position="176"/>
    </location>
    <ligand>
        <name>substrate</name>
    </ligand>
</feature>
<evidence type="ECO:0000256" key="8">
    <source>
        <dbReference type="ARBA" id="ARBA00022432"/>
    </source>
</evidence>
<comment type="subunit">
    <text evidence="5 13 14">Homodimer.</text>
</comment>
<protein>
    <recommendedName>
        <fullName evidence="7 13">Triosephosphate isomerase</fullName>
        <shortName evidence="13">TIM</shortName>
        <shortName evidence="13">TPI</shortName>
        <ecNumber evidence="6 13">5.3.1.1</ecNumber>
    </recommendedName>
    <alternativeName>
        <fullName evidence="13">Triose-phosphate isomerase</fullName>
    </alternativeName>
</protein>
<dbReference type="CDD" id="cd00311">
    <property type="entry name" value="TIM"/>
    <property type="match status" value="1"/>
</dbReference>
<evidence type="ECO:0000256" key="6">
    <source>
        <dbReference type="ARBA" id="ARBA00011940"/>
    </source>
</evidence>
<dbReference type="UniPathway" id="UPA00109">
    <property type="reaction ID" value="UER00189"/>
</dbReference>
<dbReference type="GO" id="GO:0004807">
    <property type="term" value="F:triose-phosphate isomerase activity"/>
    <property type="evidence" value="ECO:0007669"/>
    <property type="project" value="UniProtKB-UniRule"/>
</dbReference>
<comment type="pathway">
    <text evidence="3">Carbohydrate metabolism; erythritol degradation.</text>
</comment>
<evidence type="ECO:0000256" key="10">
    <source>
        <dbReference type="ARBA" id="ARBA00023152"/>
    </source>
</evidence>
<dbReference type="RefSeq" id="WP_016504152.1">
    <property type="nucleotide sequence ID" value="NZ_AMSD01000002.1"/>
</dbReference>
<evidence type="ECO:0000256" key="1">
    <source>
        <dbReference type="ARBA" id="ARBA00000474"/>
    </source>
</evidence>
<dbReference type="GO" id="GO:0005829">
    <property type="term" value="C:cytosol"/>
    <property type="evidence" value="ECO:0007669"/>
    <property type="project" value="TreeGrafter"/>
</dbReference>
<evidence type="ECO:0000256" key="2">
    <source>
        <dbReference type="ARBA" id="ARBA00004742"/>
    </source>
</evidence>
<evidence type="ECO:0000256" key="14">
    <source>
        <dbReference type="RuleBase" id="RU363013"/>
    </source>
</evidence>
<dbReference type="InterPro" id="IPR022896">
    <property type="entry name" value="TrioseP_Isoase_bac/euk"/>
</dbReference>
<feature type="active site" description="Proton acceptor" evidence="13">
    <location>
        <position position="170"/>
    </location>
</feature>
<dbReference type="InterPro" id="IPR013785">
    <property type="entry name" value="Aldolase_TIM"/>
</dbReference>
<comment type="caution">
    <text evidence="15">The sequence shown here is derived from an EMBL/GenBank/DDBJ whole genome shotgun (WGS) entry which is preliminary data.</text>
</comment>
<keyword evidence="16" id="KW-1185">Reference proteome</keyword>
<dbReference type="GO" id="GO:0006094">
    <property type="term" value="P:gluconeogenesis"/>
    <property type="evidence" value="ECO:0007669"/>
    <property type="project" value="UniProtKB-UniRule"/>
</dbReference>
<dbReference type="InterPro" id="IPR035990">
    <property type="entry name" value="TIM_sf"/>
</dbReference>
<name>S3DZX7_9GAMM</name>
<comment type="pathway">
    <text evidence="13 14">Carbohydrate degradation; glycolysis; D-glyceraldehyde 3-phosphate from glycerone phosphate: step 1/1.</text>
</comment>
<evidence type="ECO:0000256" key="7">
    <source>
        <dbReference type="ARBA" id="ARBA00019397"/>
    </source>
</evidence>
<dbReference type="PANTHER" id="PTHR21139:SF42">
    <property type="entry name" value="TRIOSEPHOSPHATE ISOMERASE"/>
    <property type="match status" value="1"/>
</dbReference>
<sequence length="255" mass="28076">MRYPVIIGNWKLHGNKKNITLLLKKLHVLLKDHKLNINISIAPPILYIDLVKRVLTELDSPISLSAQNADLHNQGAFTGEISPEMLKDLGVSNVILGHSERRRYHKESNKFIAEKFSIIKNNGLIPILCIGESMDQKKSGQTIPICIHQINSIINTQGIEALNNSIIAYEPIWAIGTGVAASPDYVQNVHSSIRSYIKKKSSLIAENIIIQYGGSVNLDNAASYFIQPDIDGALIGGASLNPELFVSIIKAMTFA</sequence>
<feature type="binding site" evidence="13">
    <location>
        <begin position="236"/>
        <end position="237"/>
    </location>
    <ligand>
        <name>substrate</name>
    </ligand>
</feature>
<feature type="binding site" evidence="13">
    <location>
        <position position="215"/>
    </location>
    <ligand>
        <name>substrate</name>
    </ligand>
</feature>
<evidence type="ECO:0000256" key="5">
    <source>
        <dbReference type="ARBA" id="ARBA00011738"/>
    </source>
</evidence>
<dbReference type="PATRIC" id="fig|1236703.3.peg.856"/>
<evidence type="ECO:0000256" key="12">
    <source>
        <dbReference type="ARBA" id="ARBA00055680"/>
    </source>
</evidence>
<comment type="similarity">
    <text evidence="4 13 14">Belongs to the triosephosphate isomerase family.</text>
</comment>
<dbReference type="FunFam" id="3.20.20.70:FF:000020">
    <property type="entry name" value="Triosephosphate isomerase"/>
    <property type="match status" value="1"/>
</dbReference>
<dbReference type="NCBIfam" id="TIGR00419">
    <property type="entry name" value="tim"/>
    <property type="match status" value="1"/>
</dbReference>
<evidence type="ECO:0000256" key="13">
    <source>
        <dbReference type="HAMAP-Rule" id="MF_00147"/>
    </source>
</evidence>
<dbReference type="STRING" id="28176.CF66_6002"/>
<feature type="active site" description="Electrophile" evidence="13">
    <location>
        <position position="98"/>
    </location>
</feature>
<evidence type="ECO:0000256" key="11">
    <source>
        <dbReference type="ARBA" id="ARBA00023235"/>
    </source>
</evidence>
<dbReference type="PROSITE" id="PS51440">
    <property type="entry name" value="TIM_2"/>
    <property type="match status" value="1"/>
</dbReference>
<dbReference type="PANTHER" id="PTHR21139">
    <property type="entry name" value="TRIOSEPHOSPHATE ISOMERASE"/>
    <property type="match status" value="1"/>
</dbReference>
<dbReference type="InterPro" id="IPR020861">
    <property type="entry name" value="Triosephosphate_isomerase_AS"/>
</dbReference>
<accession>S3DZX7</accession>
<comment type="function">
    <text evidence="12 13">Involved in the gluconeogenesis. Catalyzes stereospecifically the conversion of dihydroxyacetone phosphate (DHAP) to D-glyceraldehyde-3-phosphate (G3P).</text>
</comment>
<dbReference type="Pfam" id="PF00121">
    <property type="entry name" value="TIM"/>
    <property type="match status" value="1"/>
</dbReference>
<dbReference type="HAMAP" id="MF_00147_B">
    <property type="entry name" value="TIM_B"/>
    <property type="match status" value="1"/>
</dbReference>
<keyword evidence="11 13" id="KW-0413">Isomerase</keyword>
<comment type="catalytic activity">
    <reaction evidence="1 13 14">
        <text>D-glyceraldehyde 3-phosphate = dihydroxyacetone phosphate</text>
        <dbReference type="Rhea" id="RHEA:18585"/>
        <dbReference type="ChEBI" id="CHEBI:57642"/>
        <dbReference type="ChEBI" id="CHEBI:59776"/>
        <dbReference type="EC" id="5.3.1.1"/>
    </reaction>
</comment>
<gene>
    <name evidence="13 15" type="primary">tpiA</name>
    <name evidence="15" type="ORF">O1U_0825</name>
</gene>
<keyword evidence="9 13" id="KW-0963">Cytoplasm</keyword>
<keyword evidence="8 13" id="KW-0312">Gluconeogenesis</keyword>
<evidence type="ECO:0000256" key="4">
    <source>
        <dbReference type="ARBA" id="ARBA00007422"/>
    </source>
</evidence>
<dbReference type="InterPro" id="IPR000652">
    <property type="entry name" value="Triosephosphate_isomerase"/>
</dbReference>
<dbReference type="GO" id="GO:0019563">
    <property type="term" value="P:glycerol catabolic process"/>
    <property type="evidence" value="ECO:0007669"/>
    <property type="project" value="TreeGrafter"/>
</dbReference>
<dbReference type="eggNOG" id="COG0149">
    <property type="taxonomic scope" value="Bacteria"/>
</dbReference>
<dbReference type="EC" id="5.3.1.1" evidence="6 13"/>
<evidence type="ECO:0000313" key="16">
    <source>
        <dbReference type="Proteomes" id="UP000053688"/>
    </source>
</evidence>
<dbReference type="PROSITE" id="PS00171">
    <property type="entry name" value="TIM_1"/>
    <property type="match status" value="1"/>
</dbReference>
<dbReference type="SUPFAM" id="SSF51351">
    <property type="entry name" value="Triosephosphate isomerase (TIM)"/>
    <property type="match status" value="1"/>
</dbReference>
<dbReference type="GO" id="GO:0046166">
    <property type="term" value="P:glyceraldehyde-3-phosphate biosynthetic process"/>
    <property type="evidence" value="ECO:0007669"/>
    <property type="project" value="TreeGrafter"/>
</dbReference>
<dbReference type="EMBL" id="AMSD01000002">
    <property type="protein sequence ID" value="EPE37521.1"/>
    <property type="molecule type" value="Genomic_DNA"/>
</dbReference>
<evidence type="ECO:0000256" key="3">
    <source>
        <dbReference type="ARBA" id="ARBA00004939"/>
    </source>
</evidence>
<feature type="binding site" evidence="13">
    <location>
        <begin position="9"/>
        <end position="11"/>
    </location>
    <ligand>
        <name>substrate</name>
    </ligand>
</feature>
<dbReference type="AlphaFoldDB" id="S3DZX7"/>
<organism evidence="15 16">
    <name type="scientific">Candidatus Photodesmus katoptron Akat1</name>
    <dbReference type="NCBI Taxonomy" id="1236703"/>
    <lineage>
        <taxon>Bacteria</taxon>
        <taxon>Pseudomonadati</taxon>
        <taxon>Pseudomonadota</taxon>
        <taxon>Gammaproteobacteria</taxon>
        <taxon>Vibrionales</taxon>
        <taxon>Vibrionaceae</taxon>
        <taxon>Candidatus Photodesmus</taxon>
    </lineage>
</organism>